<dbReference type="FunFam" id="3.30.160.20:FF:000002">
    <property type="entry name" value="40S ribosomal protein S2"/>
    <property type="match status" value="1"/>
</dbReference>
<organism evidence="11">
    <name type="scientific">uncultured korarchaeote</name>
    <dbReference type="NCBI Taxonomy" id="161241"/>
    <lineage>
        <taxon>Archaea</taxon>
        <taxon>Thermoproteota</taxon>
        <taxon>environmental samples</taxon>
    </lineage>
</organism>
<keyword evidence="5 8" id="KW-0687">Ribonucleoprotein</keyword>
<dbReference type="GO" id="GO:0022627">
    <property type="term" value="C:cytosolic small ribosomal subunit"/>
    <property type="evidence" value="ECO:0007669"/>
    <property type="project" value="TreeGrafter"/>
</dbReference>
<protein>
    <recommendedName>
        <fullName evidence="6">Small ribosomal subunit protein uS5</fullName>
    </recommendedName>
    <alternativeName>
        <fullName evidence="7">30S ribosomal protein S5</fullName>
    </alternativeName>
</protein>
<dbReference type="InterPro" id="IPR020568">
    <property type="entry name" value="Ribosomal_Su5_D2-typ_SF"/>
</dbReference>
<evidence type="ECO:0000256" key="7">
    <source>
        <dbReference type="ARBA" id="ARBA00035519"/>
    </source>
</evidence>
<dbReference type="InterPro" id="IPR005324">
    <property type="entry name" value="Ribosomal_uS5_C"/>
</dbReference>
<evidence type="ECO:0000256" key="8">
    <source>
        <dbReference type="PROSITE-ProRule" id="PRU00268"/>
    </source>
</evidence>
<dbReference type="NCBIfam" id="TIGR01020">
    <property type="entry name" value="uS5_euk_arch"/>
    <property type="match status" value="1"/>
</dbReference>
<dbReference type="SUPFAM" id="SSF54768">
    <property type="entry name" value="dsRNA-binding domain-like"/>
    <property type="match status" value="1"/>
</dbReference>
<keyword evidence="2" id="KW-0699">rRNA-binding</keyword>
<keyword evidence="4 8" id="KW-0689">Ribosomal protein</keyword>
<dbReference type="PROSITE" id="PS50881">
    <property type="entry name" value="S5_DSRBD"/>
    <property type="match status" value="1"/>
</dbReference>
<reference evidence="11" key="1">
    <citation type="journal article" date="2017" name="Nature">
        <title>Metagenomic exploration of ASGARD archaea illuminates the origin of cellular complexity in eukaryotes.</title>
        <authorList>
            <person name="Zaremba-Niedzwiedzka K."/>
            <person name="Caceres E.F."/>
            <person name="Saw J.H.W."/>
            <person name="Backstrom D."/>
            <person name="Juzokaite L."/>
            <person name="Vancaester E."/>
            <person name="Seitz K.W."/>
            <person name="Anantharaman K."/>
            <person name="Starnawski P."/>
            <person name="Kjeldsen K.U."/>
            <person name="Stott M.B."/>
            <person name="Nunoura T."/>
            <person name="Banfield J.F."/>
            <person name="Schramm A."/>
            <person name="Baker B.J."/>
            <person name="Spang A."/>
            <person name="Ettema T.J.G."/>
        </authorList>
    </citation>
    <scope>NUCLEOTIDE SEQUENCE</scope>
    <source>
        <strain evidence="11">TIV_2</strain>
    </source>
</reference>
<evidence type="ECO:0000256" key="6">
    <source>
        <dbReference type="ARBA" id="ARBA00035255"/>
    </source>
</evidence>
<evidence type="ECO:0000256" key="4">
    <source>
        <dbReference type="ARBA" id="ARBA00022980"/>
    </source>
</evidence>
<dbReference type="InterPro" id="IPR013810">
    <property type="entry name" value="Ribosomal_uS5_N"/>
</dbReference>
<dbReference type="GO" id="GO:0006412">
    <property type="term" value="P:translation"/>
    <property type="evidence" value="ECO:0007669"/>
    <property type="project" value="InterPro"/>
</dbReference>
<dbReference type="AlphaFoldDB" id="A0A1L2JM64"/>
<keyword evidence="3" id="KW-0694">RNA-binding</keyword>
<evidence type="ECO:0000256" key="9">
    <source>
        <dbReference type="RuleBase" id="RU003823"/>
    </source>
</evidence>
<dbReference type="SUPFAM" id="SSF54211">
    <property type="entry name" value="Ribosomal protein S5 domain 2-like"/>
    <property type="match status" value="1"/>
</dbReference>
<feature type="domain" description="S5 DRBM" evidence="10">
    <location>
        <begin position="49"/>
        <end position="112"/>
    </location>
</feature>
<evidence type="ECO:0000256" key="2">
    <source>
        <dbReference type="ARBA" id="ARBA00022730"/>
    </source>
</evidence>
<dbReference type="GO" id="GO:0003735">
    <property type="term" value="F:structural constituent of ribosome"/>
    <property type="evidence" value="ECO:0007669"/>
    <property type="project" value="UniProtKB-UniRule"/>
</dbReference>
<comment type="similarity">
    <text evidence="1 9">Belongs to the universal ribosomal protein uS5 family.</text>
</comment>
<dbReference type="PANTHER" id="PTHR13718">
    <property type="entry name" value="RIBOSOMAL S SUBUNIT"/>
    <property type="match status" value="1"/>
</dbReference>
<dbReference type="Pfam" id="PF00333">
    <property type="entry name" value="Ribosomal_S5"/>
    <property type="match status" value="1"/>
</dbReference>
<dbReference type="PANTHER" id="PTHR13718:SF4">
    <property type="entry name" value="40S RIBOSOMAL PROTEIN S2"/>
    <property type="match status" value="1"/>
</dbReference>
<dbReference type="GO" id="GO:0019843">
    <property type="term" value="F:rRNA binding"/>
    <property type="evidence" value="ECO:0007669"/>
    <property type="project" value="UniProtKB-KW"/>
</dbReference>
<evidence type="ECO:0000256" key="5">
    <source>
        <dbReference type="ARBA" id="ARBA00023274"/>
    </source>
</evidence>
<dbReference type="InterPro" id="IPR014721">
    <property type="entry name" value="Ribsml_uS5_D2-typ_fold_subgr"/>
</dbReference>
<dbReference type="NCBIfam" id="NF003125">
    <property type="entry name" value="PRK04044.1"/>
    <property type="match status" value="1"/>
</dbReference>
<proteinExistence type="inferred from homology"/>
<evidence type="ECO:0000313" key="11">
    <source>
        <dbReference type="EMBL" id="AOZ56093.1"/>
    </source>
</evidence>
<dbReference type="Gene3D" id="3.30.230.10">
    <property type="match status" value="1"/>
</dbReference>
<dbReference type="InterPro" id="IPR047866">
    <property type="entry name" value="Ribosomal_uS5_arc"/>
</dbReference>
<dbReference type="EMBL" id="KX765006">
    <property type="protein sequence ID" value="AOZ56093.1"/>
    <property type="molecule type" value="Genomic_DNA"/>
</dbReference>
<dbReference type="InterPro" id="IPR005711">
    <property type="entry name" value="Ribosomal_uS5_euk/arc"/>
</dbReference>
<dbReference type="InterPro" id="IPR000851">
    <property type="entry name" value="Ribosomal_uS5"/>
</dbReference>
<sequence length="218" mass="24138">MSAIEGEWVPRTKLGKLVAEGKIRSIDEILRLGVPIKEPEIIDTLLPGLKEEIIEVRRVQRQTDAGELTQLRIVVAVGDGLDYVGVGKGKGKEFRDALFDAVRDAKLNIVKVRKGCGSLECMCGRPHSIPARIQGKSGSVRVTLMPAPRGLGLVANEVAKVVLSLGGIKDIRVFSRGETRNRMNYAYAIHDALRRLLLMNLPMDWRETRLRPTEASHL</sequence>
<evidence type="ECO:0000256" key="1">
    <source>
        <dbReference type="ARBA" id="ARBA00008945"/>
    </source>
</evidence>
<name>A0A1L2JM64_9CREN</name>
<evidence type="ECO:0000259" key="10">
    <source>
        <dbReference type="PROSITE" id="PS50881"/>
    </source>
</evidence>
<dbReference type="Gene3D" id="3.30.160.20">
    <property type="match status" value="1"/>
</dbReference>
<evidence type="ECO:0000256" key="3">
    <source>
        <dbReference type="ARBA" id="ARBA00022884"/>
    </source>
</evidence>
<accession>A0A1L2JM64</accession>
<dbReference type="Pfam" id="PF03719">
    <property type="entry name" value="Ribosomal_S5_C"/>
    <property type="match status" value="1"/>
</dbReference>